<dbReference type="Pfam" id="PF03968">
    <property type="entry name" value="LptD_N"/>
    <property type="match status" value="1"/>
</dbReference>
<proteinExistence type="predicted"/>
<evidence type="ECO:0000259" key="2">
    <source>
        <dbReference type="Pfam" id="PF03968"/>
    </source>
</evidence>
<keyword evidence="1" id="KW-0472">Membrane</keyword>
<evidence type="ECO:0000313" key="3">
    <source>
        <dbReference type="EMBL" id="KAF0133887.1"/>
    </source>
</evidence>
<protein>
    <recommendedName>
        <fullName evidence="2">Organic solvent tolerance-like N-terminal domain-containing protein</fullName>
    </recommendedName>
</protein>
<dbReference type="InterPro" id="IPR050218">
    <property type="entry name" value="LptD"/>
</dbReference>
<dbReference type="EMBL" id="WPAF01000016">
    <property type="protein sequence ID" value="KAF0133887.1"/>
    <property type="molecule type" value="Genomic_DNA"/>
</dbReference>
<dbReference type="GO" id="GO:0009279">
    <property type="term" value="C:cell outer membrane"/>
    <property type="evidence" value="ECO:0007669"/>
    <property type="project" value="TreeGrafter"/>
</dbReference>
<accession>A0A833L0P8</accession>
<dbReference type="Gene3D" id="2.60.450.10">
    <property type="entry name" value="Lipopolysaccharide (LPS) transport protein A like domain"/>
    <property type="match status" value="1"/>
</dbReference>
<evidence type="ECO:0000313" key="4">
    <source>
        <dbReference type="Proteomes" id="UP000488506"/>
    </source>
</evidence>
<reference evidence="3 4" key="1">
    <citation type="submission" date="2019-12" db="EMBL/GenBank/DDBJ databases">
        <authorList>
            <person name="Wolfe R."/>
            <person name="Danczak R."/>
            <person name="Wilkins M."/>
        </authorList>
    </citation>
    <scope>NUCLEOTIDE SEQUENCE [LARGE SCALE GENOMIC DNA]</scope>
    <source>
        <strain evidence="3">X2_MaxBin.013</strain>
    </source>
</reference>
<dbReference type="Proteomes" id="UP000488506">
    <property type="component" value="Unassembled WGS sequence"/>
</dbReference>
<organism evidence="3 4">
    <name type="scientific">Candidatus Saganbacteria bacterium</name>
    <dbReference type="NCBI Taxonomy" id="2575572"/>
    <lineage>
        <taxon>Bacteria</taxon>
        <taxon>Bacillati</taxon>
        <taxon>Saganbacteria</taxon>
    </lineage>
</organism>
<name>A0A833L0P8_UNCSA</name>
<feature type="domain" description="Organic solvent tolerance-like N-terminal" evidence="2">
    <location>
        <begin position="16"/>
        <end position="93"/>
    </location>
</feature>
<dbReference type="GO" id="GO:1990351">
    <property type="term" value="C:transporter complex"/>
    <property type="evidence" value="ECO:0007669"/>
    <property type="project" value="TreeGrafter"/>
</dbReference>
<comment type="caution">
    <text evidence="3">The sequence shown here is derived from an EMBL/GenBank/DDBJ whole genome shotgun (WGS) entry which is preliminary data.</text>
</comment>
<dbReference type="PANTHER" id="PTHR30189">
    <property type="entry name" value="LPS-ASSEMBLY PROTEIN"/>
    <property type="match status" value="1"/>
</dbReference>
<keyword evidence="1" id="KW-0998">Cell outer membrane</keyword>
<sequence>MLSAITFAAENEIPVNIKADKLKYSEDTDTIFAQGSVEMQFENINIKSDSLAMNSKTKIITAEGNVIMKSSEYNADGDFMTYFLSDETALFSNFKTKLSPEGVKGNIYLSAQYADNQKLKWLGKKGAMTTCDYYNSPHYKNTAYKMEYYPNDKIIGYSVTFYVGSVPCMWAPYVVYDLKKKSKRNWTFGHNEVEGDFVKTFWDYPAGVYLIDYMSKKGLGLGIEHNYSFKQNGTGKLYLYLLNESDFPNLKDRVVKINHEIKLTPYSTLSLFHNSSSIYLVPSGRLDLSSYRIELNHQNGDRLFNTYLDTLDDRTQNLEKAVFNISNQQNGVSSQYNYSIEQGKIAPYKRVSQRLSHSQPLPLKNTKFNLYSNYSFITQDKSQPGDELLDLNYEIVNSGDFYNISIAENKHIDLDRSLYAKDDSDQFVEKLPEVILNINPYDLKLFTFRPTIKYGKYREVRYVPNFGMRDYSTYRYSTIIGAEKTIPLVLGTSLLLSGGLEQHIYEPGDQLYAFSESISLDTELFSIFKNSADFSRGIAEGNSPFFFDKQGTKYSHIKDTINLFYLSYINWMITGGYNYETKKYFNIDTNLSLNPFPFLKTNFISGWSIEEQKYLDLQSTFGFKYNDMLSNDTSFLSDLNTGYLKSGSNYVNLEFGDEKEWPSHFHLQAGHTYLPQTQEIKLQEISVLKDLHCWDIKYSYSDFRREFSMTFTLKAFPGDPIGYSQNKGFQFESLEKSLKEEFQGASPSRY</sequence>
<dbReference type="PANTHER" id="PTHR30189:SF1">
    <property type="entry name" value="LPS-ASSEMBLY PROTEIN LPTD"/>
    <property type="match status" value="1"/>
</dbReference>
<gene>
    <name evidence="3" type="ORF">FD145_999</name>
</gene>
<dbReference type="AlphaFoldDB" id="A0A833L0P8"/>
<evidence type="ECO:0000256" key="1">
    <source>
        <dbReference type="ARBA" id="ARBA00023237"/>
    </source>
</evidence>
<dbReference type="InterPro" id="IPR005653">
    <property type="entry name" value="OstA-like_N"/>
</dbReference>